<reference evidence="2 3" key="1">
    <citation type="submission" date="2019-03" db="EMBL/GenBank/DDBJ databases">
        <title>Single cell metagenomics reveals metabolic interactions within the superorganism composed of flagellate Streblomastix strix and complex community of Bacteroidetes bacteria on its surface.</title>
        <authorList>
            <person name="Treitli S.C."/>
            <person name="Kolisko M."/>
            <person name="Husnik F."/>
            <person name="Keeling P."/>
            <person name="Hampl V."/>
        </authorList>
    </citation>
    <scope>NUCLEOTIDE SEQUENCE [LARGE SCALE GENOMIC DNA]</scope>
    <source>
        <strain evidence="2">ST1C</strain>
    </source>
</reference>
<evidence type="ECO:0000256" key="1">
    <source>
        <dbReference type="SAM" id="MobiDB-lite"/>
    </source>
</evidence>
<dbReference type="AlphaFoldDB" id="A0A5J4WP00"/>
<feature type="compositionally biased region" description="Pro residues" evidence="1">
    <location>
        <begin position="126"/>
        <end position="139"/>
    </location>
</feature>
<evidence type="ECO:0000313" key="2">
    <source>
        <dbReference type="EMBL" id="KAA6395929.1"/>
    </source>
</evidence>
<proteinExistence type="predicted"/>
<accession>A0A5J4WP00</accession>
<sequence length="173" mass="18587">MQNISGFPITISAPGMGKYARELAKLRDSTDTSSMSENNLFAAVRPAKQQNELFEGWILPNEGPSSQEDTTNTAIEKGKRLEKQTGWKIYKPFGDQVSNTNTNSQSGVINTQISSNPVAASKYTFLPPPSTSNAPPPIQPGNRPNSARVGSFAGFSTKLQPNASAPQVSTNQN</sequence>
<gene>
    <name evidence="2" type="ORF">EZS28_008544</name>
</gene>
<feature type="compositionally biased region" description="Polar residues" evidence="1">
    <location>
        <begin position="157"/>
        <end position="173"/>
    </location>
</feature>
<protein>
    <submittedName>
        <fullName evidence="2">Uncharacterized protein</fullName>
    </submittedName>
</protein>
<name>A0A5J4WP00_9EUKA</name>
<evidence type="ECO:0000313" key="3">
    <source>
        <dbReference type="Proteomes" id="UP000324800"/>
    </source>
</evidence>
<organism evidence="2 3">
    <name type="scientific">Streblomastix strix</name>
    <dbReference type="NCBI Taxonomy" id="222440"/>
    <lineage>
        <taxon>Eukaryota</taxon>
        <taxon>Metamonada</taxon>
        <taxon>Preaxostyla</taxon>
        <taxon>Oxymonadida</taxon>
        <taxon>Streblomastigidae</taxon>
        <taxon>Streblomastix</taxon>
    </lineage>
</organism>
<feature type="region of interest" description="Disordered" evidence="1">
    <location>
        <begin position="121"/>
        <end position="173"/>
    </location>
</feature>
<comment type="caution">
    <text evidence="2">The sequence shown here is derived from an EMBL/GenBank/DDBJ whole genome shotgun (WGS) entry which is preliminary data.</text>
</comment>
<dbReference type="Proteomes" id="UP000324800">
    <property type="component" value="Unassembled WGS sequence"/>
</dbReference>
<dbReference type="EMBL" id="SNRW01001559">
    <property type="protein sequence ID" value="KAA6395929.1"/>
    <property type="molecule type" value="Genomic_DNA"/>
</dbReference>